<proteinExistence type="predicted"/>
<keyword evidence="2" id="KW-1185">Reference proteome</keyword>
<sequence length="184" mass="19851">MADQFLGFDLSTQQLKGIVVGSDLKLLQEARVDFDADFGAKYGIEKGVLTNPSEGEVFAPVALFLEAIDLVLQRLKEQGADFSKVQGISGAGMQHGTVFWSQDAEHLLANLDAGKTLLEQLEGGAKGERKGAFSHPFSPNWQDASTQKQVEAFDAALNGPENLAEATGSKAHHVCLQMGRRCVY</sequence>
<gene>
    <name evidence="1" type="ORF">OPT61_g10494</name>
</gene>
<evidence type="ECO:0000313" key="1">
    <source>
        <dbReference type="EMBL" id="KAJ8104919.1"/>
    </source>
</evidence>
<dbReference type="Proteomes" id="UP001153331">
    <property type="component" value="Unassembled WGS sequence"/>
</dbReference>
<reference evidence="1" key="1">
    <citation type="submission" date="2022-11" db="EMBL/GenBank/DDBJ databases">
        <title>Genome Sequence of Boeremia exigua.</title>
        <authorList>
            <person name="Buettner E."/>
        </authorList>
    </citation>
    <scope>NUCLEOTIDE SEQUENCE</scope>
    <source>
        <strain evidence="1">CU02</strain>
    </source>
</reference>
<name>A0ACC2HPL0_9PLEO</name>
<organism evidence="1 2">
    <name type="scientific">Boeremia exigua</name>
    <dbReference type="NCBI Taxonomy" id="749465"/>
    <lineage>
        <taxon>Eukaryota</taxon>
        <taxon>Fungi</taxon>
        <taxon>Dikarya</taxon>
        <taxon>Ascomycota</taxon>
        <taxon>Pezizomycotina</taxon>
        <taxon>Dothideomycetes</taxon>
        <taxon>Pleosporomycetidae</taxon>
        <taxon>Pleosporales</taxon>
        <taxon>Pleosporineae</taxon>
        <taxon>Didymellaceae</taxon>
        <taxon>Boeremia</taxon>
    </lineage>
</organism>
<evidence type="ECO:0000313" key="2">
    <source>
        <dbReference type="Proteomes" id="UP001153331"/>
    </source>
</evidence>
<accession>A0ACC2HPL0</accession>
<dbReference type="EMBL" id="JAPHNI010001738">
    <property type="protein sequence ID" value="KAJ8104919.1"/>
    <property type="molecule type" value="Genomic_DNA"/>
</dbReference>
<comment type="caution">
    <text evidence="1">The sequence shown here is derived from an EMBL/GenBank/DDBJ whole genome shotgun (WGS) entry which is preliminary data.</text>
</comment>
<protein>
    <submittedName>
        <fullName evidence="1">Uncharacterized protein</fullName>
    </submittedName>
</protein>